<sequence>MQNTSAAGVNLSDADSRIDLGQVDISSTGGEGISLSNANQVGSFHISGGTITDTDSTGIHIGNVASGTITGVTIDTVLNGDGIMLSNVGDFSDDAGATKDFVIDGVTIDNVGSGAGDEGISIINGEAIRIVDATVSGTGGNALGLGGQGIDVDNATISDFGGNGIRIADSNGSSGDTWGGINVNGGTIDTTGGGFGIVFDDGPGSASGVTITGDGYGVMVYGSGSPAFTRVTLDNLDIDVDHVGVSLNQNGTVGPSSNVTLDDSTIASGTASVDGTGILIEGDVTVDGAGNTVSLQGTGGETACDTTNAGTVTGSIAYNGGNSCP</sequence>
<proteinExistence type="predicted"/>
<protein>
    <submittedName>
        <fullName evidence="1">Uncharacterized protein</fullName>
    </submittedName>
</protein>
<organism evidence="1">
    <name type="scientific">uncultured organism</name>
    <dbReference type="NCBI Taxonomy" id="155900"/>
    <lineage>
        <taxon>unclassified sequences</taxon>
        <taxon>environmental samples</taxon>
    </lineage>
</organism>
<dbReference type="SUPFAM" id="SSF51126">
    <property type="entry name" value="Pectin lyase-like"/>
    <property type="match status" value="1"/>
</dbReference>
<accession>A0A5B8RIT0</accession>
<dbReference type="AlphaFoldDB" id="A0A5B8RIT0"/>
<dbReference type="SMART" id="SM00710">
    <property type="entry name" value="PbH1"/>
    <property type="match status" value="6"/>
</dbReference>
<evidence type="ECO:0000313" key="1">
    <source>
        <dbReference type="EMBL" id="QEA07918.1"/>
    </source>
</evidence>
<gene>
    <name evidence="1" type="ORF">KBTEX_04284</name>
</gene>
<dbReference type="InterPro" id="IPR012332">
    <property type="entry name" value="Autotransporter_pectin_lyase_C"/>
</dbReference>
<dbReference type="EMBL" id="MN079479">
    <property type="protein sequence ID" value="QEA07918.1"/>
    <property type="molecule type" value="Genomic_DNA"/>
</dbReference>
<dbReference type="InterPro" id="IPR011050">
    <property type="entry name" value="Pectin_lyase_fold/virulence"/>
</dbReference>
<dbReference type="InterPro" id="IPR006626">
    <property type="entry name" value="PbH1"/>
</dbReference>
<reference evidence="1" key="1">
    <citation type="submission" date="2019-06" db="EMBL/GenBank/DDBJ databases">
        <authorList>
            <person name="Murdoch R.W."/>
            <person name="Fathepure B."/>
        </authorList>
    </citation>
    <scope>NUCLEOTIDE SEQUENCE</scope>
</reference>
<name>A0A5B8RIT0_9ZZZZ</name>
<dbReference type="Gene3D" id="2.160.20.20">
    <property type="match status" value="1"/>
</dbReference>